<evidence type="ECO:0000256" key="1">
    <source>
        <dbReference type="SAM" id="MobiDB-lite"/>
    </source>
</evidence>
<name>M1CZC5_SOLTU</name>
<proteinExistence type="predicted"/>
<feature type="compositionally biased region" description="Basic and acidic residues" evidence="1">
    <location>
        <begin position="30"/>
        <end position="72"/>
    </location>
</feature>
<evidence type="ECO:0000313" key="2">
    <source>
        <dbReference type="EnsemblPlants" id="PGSC0003DMT400078074"/>
    </source>
</evidence>
<dbReference type="AlphaFoldDB" id="M1CZC5"/>
<protein>
    <submittedName>
        <fullName evidence="2">Ran binding protein</fullName>
    </submittedName>
</protein>
<dbReference type="Gramene" id="PGSC0003DMT400078074">
    <property type="protein sequence ID" value="PGSC0003DMT400078074"/>
    <property type="gene ID" value="PGSC0003DMG400030368"/>
</dbReference>
<evidence type="ECO:0000313" key="3">
    <source>
        <dbReference type="Proteomes" id="UP000011115"/>
    </source>
</evidence>
<organism evidence="2 3">
    <name type="scientific">Solanum tuberosum</name>
    <name type="common">Potato</name>
    <dbReference type="NCBI Taxonomy" id="4113"/>
    <lineage>
        <taxon>Eukaryota</taxon>
        <taxon>Viridiplantae</taxon>
        <taxon>Streptophyta</taxon>
        <taxon>Embryophyta</taxon>
        <taxon>Tracheophyta</taxon>
        <taxon>Spermatophyta</taxon>
        <taxon>Magnoliopsida</taxon>
        <taxon>eudicotyledons</taxon>
        <taxon>Gunneridae</taxon>
        <taxon>Pentapetalae</taxon>
        <taxon>asterids</taxon>
        <taxon>lamiids</taxon>
        <taxon>Solanales</taxon>
        <taxon>Solanaceae</taxon>
        <taxon>Solanoideae</taxon>
        <taxon>Solaneae</taxon>
        <taxon>Solanum</taxon>
    </lineage>
</organism>
<gene>
    <name evidence="2" type="primary">LOC102592691</name>
</gene>
<keyword evidence="3" id="KW-1185">Reference proteome</keyword>
<reference evidence="3" key="1">
    <citation type="journal article" date="2011" name="Nature">
        <title>Genome sequence and analysis of the tuber crop potato.</title>
        <authorList>
            <consortium name="The Potato Genome Sequencing Consortium"/>
        </authorList>
    </citation>
    <scope>NUCLEOTIDE SEQUENCE [LARGE SCALE GENOMIC DNA]</scope>
    <source>
        <strain evidence="3">cv. DM1-3 516 R44</strain>
    </source>
</reference>
<dbReference type="OrthoDB" id="2357150at2759"/>
<dbReference type="ExpressionAtlas" id="M1CZC5">
    <property type="expression patterns" value="baseline"/>
</dbReference>
<accession>M1CZC5</accession>
<feature type="region of interest" description="Disordered" evidence="1">
    <location>
        <begin position="1"/>
        <end position="72"/>
    </location>
</feature>
<reference evidence="2" key="2">
    <citation type="submission" date="2015-06" db="UniProtKB">
        <authorList>
            <consortium name="EnsemblPlants"/>
        </authorList>
    </citation>
    <scope>IDENTIFICATION</scope>
    <source>
        <strain evidence="2">DM1-3 516 R44</strain>
    </source>
</reference>
<dbReference type="EnsemblPlants" id="PGSC0003DMT400078074">
    <property type="protein sequence ID" value="PGSC0003DMT400078074"/>
    <property type="gene ID" value="PGSC0003DMG400030368"/>
</dbReference>
<dbReference type="Proteomes" id="UP000011115">
    <property type="component" value="Unassembled WGS sequence"/>
</dbReference>
<dbReference type="HOGENOM" id="CLU_2727192_0_0_1"/>
<sequence>METFQEVAESQTKKEENVDASNAAGLLEKLSVEDKKPEEKSEEKTEEKVKEDDVKEEKPSDNAEKKEEAASA</sequence>